<dbReference type="Gene3D" id="3.40.50.620">
    <property type="entry name" value="HUPs"/>
    <property type="match status" value="1"/>
</dbReference>
<dbReference type="InterPro" id="IPR014729">
    <property type="entry name" value="Rossmann-like_a/b/a_fold"/>
</dbReference>
<reference evidence="3 4" key="1">
    <citation type="submission" date="2016-10" db="EMBL/GenBank/DDBJ databases">
        <authorList>
            <person name="de Groot N.N."/>
        </authorList>
    </citation>
    <scope>NUCLEOTIDE SEQUENCE [LARGE SCALE GENOMIC DNA]</scope>
    <source>
        <strain evidence="3 4">IBRC-M10418</strain>
    </source>
</reference>
<dbReference type="PANTHER" id="PTHR46268:SF6">
    <property type="entry name" value="UNIVERSAL STRESS PROTEIN UP12"/>
    <property type="match status" value="1"/>
</dbReference>
<name>A0A1H6K4U5_9EURY</name>
<dbReference type="EMBL" id="FNWU01000032">
    <property type="protein sequence ID" value="SEH68322.1"/>
    <property type="molecule type" value="Genomic_DNA"/>
</dbReference>
<keyword evidence="4" id="KW-1185">Reference proteome</keyword>
<dbReference type="Proteomes" id="UP000199215">
    <property type="component" value="Unassembled WGS sequence"/>
</dbReference>
<dbReference type="SUPFAM" id="SSF52402">
    <property type="entry name" value="Adenine nucleotide alpha hydrolases-like"/>
    <property type="match status" value="1"/>
</dbReference>
<dbReference type="AlphaFoldDB" id="A0A1H6K4U5"/>
<dbReference type="PANTHER" id="PTHR46268">
    <property type="entry name" value="STRESS RESPONSE PROTEIN NHAX"/>
    <property type="match status" value="1"/>
</dbReference>
<accession>A0A1H6K4U5</accession>
<evidence type="ECO:0000256" key="1">
    <source>
        <dbReference type="ARBA" id="ARBA00008791"/>
    </source>
</evidence>
<dbReference type="OrthoDB" id="105697at2157"/>
<dbReference type="CDD" id="cd00293">
    <property type="entry name" value="USP-like"/>
    <property type="match status" value="1"/>
</dbReference>
<dbReference type="Pfam" id="PF00582">
    <property type="entry name" value="Usp"/>
    <property type="match status" value="1"/>
</dbReference>
<organism evidence="3 4">
    <name type="scientific">Halopenitus malekzadehii</name>
    <dbReference type="NCBI Taxonomy" id="1267564"/>
    <lineage>
        <taxon>Archaea</taxon>
        <taxon>Methanobacteriati</taxon>
        <taxon>Methanobacteriota</taxon>
        <taxon>Stenosarchaea group</taxon>
        <taxon>Halobacteria</taxon>
        <taxon>Halobacteriales</taxon>
        <taxon>Haloferacaceae</taxon>
        <taxon>Halopenitus</taxon>
    </lineage>
</organism>
<dbReference type="RefSeq" id="WP_092818083.1">
    <property type="nucleotide sequence ID" value="NZ_FNWU01000032.1"/>
</dbReference>
<feature type="domain" description="UspA" evidence="2">
    <location>
        <begin position="1"/>
        <end position="143"/>
    </location>
</feature>
<evidence type="ECO:0000313" key="4">
    <source>
        <dbReference type="Proteomes" id="UP000199215"/>
    </source>
</evidence>
<dbReference type="PRINTS" id="PR01438">
    <property type="entry name" value="UNVRSLSTRESS"/>
</dbReference>
<evidence type="ECO:0000259" key="2">
    <source>
        <dbReference type="Pfam" id="PF00582"/>
    </source>
</evidence>
<dbReference type="InterPro" id="IPR006016">
    <property type="entry name" value="UspA"/>
</dbReference>
<sequence length="148" mass="15832">MFDRVLLPTDGSEGARRAEETAIELADVHDATLHVLYIVDQPTSVSGTGEGVPGLDNLLDALEQEGEEATGDVAARAEDRGVEATSAVRRGNPHDDILTYAEENDIDVIVMGTHGRTGVKRALLGSVTEDVVRHSEIPVLTVHRDPEA</sequence>
<proteinExistence type="inferred from homology"/>
<dbReference type="InterPro" id="IPR006015">
    <property type="entry name" value="Universal_stress_UspA"/>
</dbReference>
<protein>
    <submittedName>
        <fullName evidence="3">Nucleotide-binding universal stress protein, UspA family</fullName>
    </submittedName>
</protein>
<gene>
    <name evidence="3" type="ORF">SAMN05192561_13214</name>
</gene>
<comment type="similarity">
    <text evidence="1">Belongs to the universal stress protein A family.</text>
</comment>
<evidence type="ECO:0000313" key="3">
    <source>
        <dbReference type="EMBL" id="SEH68322.1"/>
    </source>
</evidence>